<dbReference type="RefSeq" id="WP_284377124.1">
    <property type="nucleotide sequence ID" value="NZ_BSNN01000002.1"/>
</dbReference>
<dbReference type="InterPro" id="IPR005019">
    <property type="entry name" value="Adenine_glyco"/>
</dbReference>
<dbReference type="InterPro" id="IPR011257">
    <property type="entry name" value="DNA_glycosylase"/>
</dbReference>
<dbReference type="PANTHER" id="PTHR30037:SF3">
    <property type="entry name" value="BLR0857 PROTEIN"/>
    <property type="match status" value="1"/>
</dbReference>
<accession>A0ABQ5VUG2</accession>
<protein>
    <submittedName>
        <fullName evidence="1">3-methyladenine DNA glycosylase</fullName>
    </submittedName>
</protein>
<dbReference type="PANTHER" id="PTHR30037">
    <property type="entry name" value="DNA-3-METHYLADENINE GLYCOSYLASE 1"/>
    <property type="match status" value="1"/>
</dbReference>
<dbReference type="InterPro" id="IPR052891">
    <property type="entry name" value="DNA-3mA_glycosylase"/>
</dbReference>
<dbReference type="EMBL" id="BSNN01000002">
    <property type="protein sequence ID" value="GLQ35041.1"/>
    <property type="molecule type" value="Genomic_DNA"/>
</dbReference>
<evidence type="ECO:0000313" key="2">
    <source>
        <dbReference type="Proteomes" id="UP001156694"/>
    </source>
</evidence>
<dbReference type="Pfam" id="PF03352">
    <property type="entry name" value="Adenine_glyco"/>
    <property type="match status" value="1"/>
</dbReference>
<organism evidence="1 2">
    <name type="scientific">Amylibacter marinus</name>
    <dbReference type="NCBI Taxonomy" id="1475483"/>
    <lineage>
        <taxon>Bacteria</taxon>
        <taxon>Pseudomonadati</taxon>
        <taxon>Pseudomonadota</taxon>
        <taxon>Alphaproteobacteria</taxon>
        <taxon>Rhodobacterales</taxon>
        <taxon>Paracoccaceae</taxon>
        <taxon>Amylibacter</taxon>
    </lineage>
</organism>
<dbReference type="Gene3D" id="1.10.340.30">
    <property type="entry name" value="Hypothetical protein, domain 2"/>
    <property type="match status" value="1"/>
</dbReference>
<gene>
    <name evidence="1" type="ORF">GCM10007939_13240</name>
</gene>
<dbReference type="Proteomes" id="UP001156694">
    <property type="component" value="Unassembled WGS sequence"/>
</dbReference>
<evidence type="ECO:0000313" key="1">
    <source>
        <dbReference type="EMBL" id="GLQ35041.1"/>
    </source>
</evidence>
<proteinExistence type="predicted"/>
<sequence length="221" mass="24195">MPISSFASIAARANDNKNGALEALLADSPPAQDISALTDDRILSEFSKRVFQAGFNWSVVENKWQGFEAAFHQFDLGRNAMMNDEDLDRHLKNTDIIRHATKILSVRDNAIFLSDLAHTHGSAARCIADWPSEDLVGLWQMMKARGARLGGVTGQYALRFMGKDTFILSSDVVHALTSAGVIDGPATSKRAQAKIQAAFNQWAQESGQSLTRISRTLAFSV</sequence>
<dbReference type="SUPFAM" id="SSF48150">
    <property type="entry name" value="DNA-glycosylase"/>
    <property type="match status" value="1"/>
</dbReference>
<reference evidence="2" key="1">
    <citation type="journal article" date="2019" name="Int. J. Syst. Evol. Microbiol.">
        <title>The Global Catalogue of Microorganisms (GCM) 10K type strain sequencing project: providing services to taxonomists for standard genome sequencing and annotation.</title>
        <authorList>
            <consortium name="The Broad Institute Genomics Platform"/>
            <consortium name="The Broad Institute Genome Sequencing Center for Infectious Disease"/>
            <person name="Wu L."/>
            <person name="Ma J."/>
        </authorList>
    </citation>
    <scope>NUCLEOTIDE SEQUENCE [LARGE SCALE GENOMIC DNA]</scope>
    <source>
        <strain evidence="2">NBRC 110140</strain>
    </source>
</reference>
<comment type="caution">
    <text evidence="1">The sequence shown here is derived from an EMBL/GenBank/DDBJ whole genome shotgun (WGS) entry which is preliminary data.</text>
</comment>
<name>A0ABQ5VUG2_9RHOB</name>
<keyword evidence="2" id="KW-1185">Reference proteome</keyword>